<reference evidence="7" key="1">
    <citation type="submission" date="2021-01" db="EMBL/GenBank/DDBJ databases">
        <authorList>
            <person name="Corre E."/>
            <person name="Pelletier E."/>
            <person name="Niang G."/>
            <person name="Scheremetjew M."/>
            <person name="Finn R."/>
            <person name="Kale V."/>
            <person name="Holt S."/>
            <person name="Cochrane G."/>
            <person name="Meng A."/>
            <person name="Brown T."/>
            <person name="Cohen L."/>
        </authorList>
    </citation>
    <scope>NUCLEOTIDE SEQUENCE</scope>
    <source>
        <strain evidence="7">Pbaha01</strain>
    </source>
</reference>
<keyword evidence="6" id="KW-0732">Signal</keyword>
<protein>
    <submittedName>
        <fullName evidence="7">Uncharacterized protein</fullName>
    </submittedName>
</protein>
<keyword evidence="1" id="KW-0602">Photosynthesis</keyword>
<evidence type="ECO:0000313" key="8">
    <source>
        <dbReference type="EMBL" id="CAD8378983.1"/>
    </source>
</evidence>
<keyword evidence="5" id="KW-0472">Membrane</keyword>
<dbReference type="InterPro" id="IPR010010">
    <property type="entry name" value="PSI_PsaM"/>
</dbReference>
<evidence type="ECO:0000256" key="6">
    <source>
        <dbReference type="SAM" id="SignalP"/>
    </source>
</evidence>
<feature type="signal peptide" evidence="6">
    <location>
        <begin position="1"/>
        <end position="19"/>
    </location>
</feature>
<organism evidence="7">
    <name type="scientific">Pyrodinium bahamense</name>
    <dbReference type="NCBI Taxonomy" id="73915"/>
    <lineage>
        <taxon>Eukaryota</taxon>
        <taxon>Sar</taxon>
        <taxon>Alveolata</taxon>
        <taxon>Dinophyceae</taxon>
        <taxon>Gonyaulacales</taxon>
        <taxon>Pyrocystaceae</taxon>
        <taxon>Pyrodinium</taxon>
    </lineage>
</organism>
<feature type="chain" id="PRO_5036191822" evidence="6">
    <location>
        <begin position="20"/>
        <end position="153"/>
    </location>
</feature>
<dbReference type="GO" id="GO:0015979">
    <property type="term" value="P:photosynthesis"/>
    <property type="evidence" value="ECO:0007669"/>
    <property type="project" value="UniProtKB-KW"/>
</dbReference>
<keyword evidence="2" id="KW-0812">Transmembrane</keyword>
<dbReference type="EMBL" id="HBEG01039457">
    <property type="protein sequence ID" value="CAD8378983.1"/>
    <property type="molecule type" value="Transcribed_RNA"/>
</dbReference>
<gene>
    <name evidence="7" type="ORF">PBAH0796_LOCUS24062</name>
    <name evidence="8" type="ORF">PBAH0796_LOCUS24068</name>
</gene>
<evidence type="ECO:0000256" key="5">
    <source>
        <dbReference type="ARBA" id="ARBA00023136"/>
    </source>
</evidence>
<evidence type="ECO:0000256" key="4">
    <source>
        <dbReference type="ARBA" id="ARBA00022989"/>
    </source>
</evidence>
<evidence type="ECO:0000256" key="3">
    <source>
        <dbReference type="ARBA" id="ARBA00022836"/>
    </source>
</evidence>
<dbReference type="EMBL" id="HBEG01039450">
    <property type="protein sequence ID" value="CAD8378972.1"/>
    <property type="molecule type" value="Transcribed_RNA"/>
</dbReference>
<dbReference type="GO" id="GO:0009522">
    <property type="term" value="C:photosystem I"/>
    <property type="evidence" value="ECO:0007669"/>
    <property type="project" value="UniProtKB-KW"/>
</dbReference>
<name>A0A6T8ZQ07_9DINO</name>
<evidence type="ECO:0000313" key="7">
    <source>
        <dbReference type="EMBL" id="CAD8378972.1"/>
    </source>
</evidence>
<keyword evidence="4" id="KW-1133">Transmembrane helix</keyword>
<dbReference type="NCBIfam" id="TIGR03053">
    <property type="entry name" value="PS_I_psaM"/>
    <property type="match status" value="1"/>
</dbReference>
<evidence type="ECO:0000256" key="1">
    <source>
        <dbReference type="ARBA" id="ARBA00022531"/>
    </source>
</evidence>
<proteinExistence type="predicted"/>
<keyword evidence="3" id="KW-0603">Photosystem I</keyword>
<sequence>MARSAARCILGLAVAAVAALQLAAPRAFVPAPASAPAAGALVRVAAGAAAGGSLLALPAWAYGPEAVDAQLLLARIPGGKFAKEKNLVVPAPEEDGFTDAQVGTCLAIALLAGLAAWDLAKGLERGITPIKAKDGSKKGSVTPLVKRFIEMGY</sequence>
<evidence type="ECO:0000256" key="2">
    <source>
        <dbReference type="ARBA" id="ARBA00022692"/>
    </source>
</evidence>
<accession>A0A6T8ZQ07</accession>
<dbReference type="Pfam" id="PF07465">
    <property type="entry name" value="PsaM"/>
    <property type="match status" value="1"/>
</dbReference>
<dbReference type="AlphaFoldDB" id="A0A6T8ZQ07"/>